<evidence type="ECO:0000313" key="1">
    <source>
        <dbReference type="EMBL" id="TKB44705.1"/>
    </source>
</evidence>
<dbReference type="OrthoDB" id="6399004at2"/>
<protein>
    <recommendedName>
        <fullName evidence="3">Guanylate cyclase domain-containing protein</fullName>
    </recommendedName>
</protein>
<accession>A0A4U1B417</accession>
<gene>
    <name evidence="1" type="ORF">E8M12_11265</name>
</gene>
<comment type="caution">
    <text evidence="1">The sequence shown here is derived from an EMBL/GenBank/DDBJ whole genome shotgun (WGS) entry which is preliminary data.</text>
</comment>
<sequence length="224" mass="26333">MSSEYVYTALIDVLSYRHRLERDIQNGQEKFKEDLEQSLKVFNSVNTAIFSVQAISDTIIITCNTHDKFIDFLNIIRSVFISFLERGLFIRGGIAYSKHFQSGRITYSHAVAKAYELESRESVYPRIVFDKNIIEMYQSSQSLPNIFDNELILHHNGVYYLNIIEDDNWDLIFKYASLIYENDRKDIVGNELAFLKHVWFEKHLFESKHAKTLSKKYIPLPEEV</sequence>
<proteinExistence type="predicted"/>
<name>A0A4U1B417_9GAMM</name>
<dbReference type="RefSeq" id="WP_136736239.1">
    <property type="nucleotide sequence ID" value="NZ_SWDB01000027.1"/>
</dbReference>
<dbReference type="Proteomes" id="UP000307999">
    <property type="component" value="Unassembled WGS sequence"/>
</dbReference>
<dbReference type="EMBL" id="SWDB01000027">
    <property type="protein sequence ID" value="TKB44705.1"/>
    <property type="molecule type" value="Genomic_DNA"/>
</dbReference>
<dbReference type="AlphaFoldDB" id="A0A4U1B417"/>
<evidence type="ECO:0000313" key="2">
    <source>
        <dbReference type="Proteomes" id="UP000307999"/>
    </source>
</evidence>
<reference evidence="1 2" key="1">
    <citation type="submission" date="2019-04" db="EMBL/GenBank/DDBJ databases">
        <title>Thalassotalea guangxiensis sp. nov., isolated from sediment of the coastal wetland.</title>
        <authorList>
            <person name="Zheng S."/>
            <person name="Zhang D."/>
        </authorList>
    </citation>
    <scope>NUCLEOTIDE SEQUENCE [LARGE SCALE GENOMIC DNA]</scope>
    <source>
        <strain evidence="1 2">ZS-4</strain>
    </source>
</reference>
<evidence type="ECO:0008006" key="3">
    <source>
        <dbReference type="Google" id="ProtNLM"/>
    </source>
</evidence>
<organism evidence="1 2">
    <name type="scientific">Thalassotalea mangrovi</name>
    <dbReference type="NCBI Taxonomy" id="2572245"/>
    <lineage>
        <taxon>Bacteria</taxon>
        <taxon>Pseudomonadati</taxon>
        <taxon>Pseudomonadota</taxon>
        <taxon>Gammaproteobacteria</taxon>
        <taxon>Alteromonadales</taxon>
        <taxon>Colwelliaceae</taxon>
        <taxon>Thalassotalea</taxon>
    </lineage>
</organism>
<keyword evidence="2" id="KW-1185">Reference proteome</keyword>